<reference evidence="2" key="1">
    <citation type="submission" date="2018-10" db="EMBL/GenBank/DDBJ databases">
        <title>Fifty Aureobasidium pullulans genomes reveal a recombining polyextremotolerant generalist.</title>
        <authorList>
            <person name="Gostincar C."/>
            <person name="Turk M."/>
            <person name="Zajc J."/>
            <person name="Gunde-Cimerman N."/>
        </authorList>
    </citation>
    <scope>NUCLEOTIDE SEQUENCE [LARGE SCALE GENOMIC DNA]</scope>
    <source>
        <strain evidence="2">EXF-10085</strain>
    </source>
</reference>
<evidence type="ECO:0000313" key="2">
    <source>
        <dbReference type="EMBL" id="THX16809.1"/>
    </source>
</evidence>
<accession>A0A4S9D8S1</accession>
<dbReference type="AlphaFoldDB" id="A0A4S9D8S1"/>
<dbReference type="EMBL" id="QZAS01000003">
    <property type="protein sequence ID" value="THX16809.1"/>
    <property type="molecule type" value="Genomic_DNA"/>
</dbReference>
<feature type="compositionally biased region" description="Polar residues" evidence="1">
    <location>
        <begin position="51"/>
        <end position="60"/>
    </location>
</feature>
<evidence type="ECO:0000256" key="1">
    <source>
        <dbReference type="SAM" id="MobiDB-lite"/>
    </source>
</evidence>
<protein>
    <submittedName>
        <fullName evidence="2">Uncharacterized protein</fullName>
    </submittedName>
</protein>
<feature type="region of interest" description="Disordered" evidence="1">
    <location>
        <begin position="1"/>
        <end position="64"/>
    </location>
</feature>
<feature type="compositionally biased region" description="Polar residues" evidence="1">
    <location>
        <begin position="11"/>
        <end position="28"/>
    </location>
</feature>
<gene>
    <name evidence="2" type="ORF">D6D13_01140</name>
</gene>
<feature type="region of interest" description="Disordered" evidence="1">
    <location>
        <begin position="448"/>
        <end position="499"/>
    </location>
</feature>
<sequence>MSLDIQPPVPHNTQSDHNSMAENDTQASIAIPDQKLPEVTAPEQEEPSLTRADTATNGGPFTNAHEPFETFQHKVQALAAEQYVIFEDVHEIEGGSPDHRIIGLTWYNPEDPAQAKTPAVLRIPDIWDGTLSDVPLKLHPEECGCGKHEANKKAAKRESAATELQTQVPTADNLLKEEDQGKSENVSIIDSEATTEHQASESSGESTDRLRWAYDWTKQEPEYELSDEFVFLNYLPRSQRSDLPVPKVLAFNTRRDNALGLPYSIQTRFPGVSLAKAMETMSLEYKVQMAGQVAALQADMNKIVTRGSGRLMARNAKQLKQMRLNFQTHWLNLQEDIGIRGFLSGRNVNSAPLTAEELKIKERYEEVLIDKLYVEKYGDKAKEVYHDDAYGRGRWLRRIWKFNYKGLESGSYHLCRVQLLIKEWTAFKKANGIDDPTDKEKVIRVYTTSHRPPSPSPSPSIPETSDVVEVPTAVEEVRVEKPAGDETVENAAPPKKSMRNKAFDVLSSFKCRPS</sequence>
<proteinExistence type="predicted"/>
<organism evidence="2">
    <name type="scientific">Aureobasidium pullulans</name>
    <name type="common">Black yeast</name>
    <name type="synonym">Pullularia pullulans</name>
    <dbReference type="NCBI Taxonomy" id="5580"/>
    <lineage>
        <taxon>Eukaryota</taxon>
        <taxon>Fungi</taxon>
        <taxon>Dikarya</taxon>
        <taxon>Ascomycota</taxon>
        <taxon>Pezizomycotina</taxon>
        <taxon>Dothideomycetes</taxon>
        <taxon>Dothideomycetidae</taxon>
        <taxon>Dothideales</taxon>
        <taxon>Saccotheciaceae</taxon>
        <taxon>Aureobasidium</taxon>
    </lineage>
</organism>
<comment type="caution">
    <text evidence="2">The sequence shown here is derived from an EMBL/GenBank/DDBJ whole genome shotgun (WGS) entry which is preliminary data.</text>
</comment>
<feature type="region of interest" description="Disordered" evidence="1">
    <location>
        <begin position="154"/>
        <end position="208"/>
    </location>
</feature>
<name>A0A4S9D8S1_AURPU</name>
<feature type="compositionally biased region" description="Basic and acidic residues" evidence="1">
    <location>
        <begin position="475"/>
        <end position="484"/>
    </location>
</feature>